<name>A0ABN5LYQ8_9DEIN</name>
<feature type="domain" description="NrS-1 polymerase-like HBD" evidence="2">
    <location>
        <begin position="422"/>
        <end position="474"/>
    </location>
</feature>
<sequence length="770" mass="84876">MRENIVDLYTELFPTQGPFELEAHLKTFDPAVQATPAREWFAVIATGGSKEAIEAELSAVRAVVEAYLCFDEASEAVSILVFLSEAVDASRLSAYAAGFGRWLSGRVGASLFCSGCPCNRLVLPYAGSLAEGHLNGFGRNPLLSLDAEYLPLSEAIVRVRRTPVEALNKLLQPYLSGLEGSIPAELKGYPQWVVWRYEERNSKQCKVPYDPKSGRRASVNNPATWGSFAEALARAGAGYDGIGFVLTEDDPYTVIDLDGKDGQGLSMLEIHTIADRFGSYTELSPSGKGVHIWLKGTSPLSGRRRGPVEVYSSKRFLTVTGQPLEGFNLGIAEGLDELQRFCDEVLAGLRTHAHESDGGRSGDKLPPLPTTCAIKEGPKNVPMTLPIDGWSVPPQALEAKNGHRFTELLRSGNWMGLGYPSQSEADLALCRWLYFWLGEPEKVDLAFRNSALYRDKWDERHAADGRTYGELTLGACSNGPVYTGRVNPDRFTGPVAEFEEILRRPGAWSGRSGNSQWAVYKALVHLAGLSHRPAGVEAWEHPQGVEVAVPLERLALTTGLSRDTAKTALRRLQERGLVQPGRPHDRRVPKSYVLVRQQKDIGDVSLPLRNTQVVGRGGSLSPKLLEARWGAGRLGKSAWQVIVALQALDSVATGAAIARQLGKDPRSLRRILRRLLHFRVVLRKPDKSYVLPEDWEARLHKALEADGSRRQHANAEAAYAEKCRRRREELEGWEKQKTQDAEPAYKGTASPRLSLPRPRPREQHVLGDAV</sequence>
<dbReference type="EMBL" id="CP021130">
    <property type="protein sequence ID" value="AWR87058.1"/>
    <property type="molecule type" value="Genomic_DNA"/>
</dbReference>
<gene>
    <name evidence="3" type="ORF">Mtai_v1c18240</name>
</gene>
<evidence type="ECO:0000313" key="3">
    <source>
        <dbReference type="EMBL" id="AWR87058.1"/>
    </source>
</evidence>
<feature type="region of interest" description="Disordered" evidence="1">
    <location>
        <begin position="729"/>
        <end position="770"/>
    </location>
</feature>
<accession>A0ABN5LYQ8</accession>
<evidence type="ECO:0000313" key="4">
    <source>
        <dbReference type="Proteomes" id="UP000263013"/>
    </source>
</evidence>
<dbReference type="Pfam" id="PF22763">
    <property type="entry name" value="NrS1-1_pol-like_HBD"/>
    <property type="match status" value="1"/>
</dbReference>
<dbReference type="InterPro" id="IPR054468">
    <property type="entry name" value="NrSPol-like_HBD"/>
</dbReference>
<feature type="compositionally biased region" description="Basic and acidic residues" evidence="1">
    <location>
        <begin position="759"/>
        <end position="770"/>
    </location>
</feature>
<evidence type="ECO:0000259" key="2">
    <source>
        <dbReference type="Pfam" id="PF22763"/>
    </source>
</evidence>
<evidence type="ECO:0000256" key="1">
    <source>
        <dbReference type="SAM" id="MobiDB-lite"/>
    </source>
</evidence>
<proteinExistence type="predicted"/>
<reference evidence="3 4" key="1">
    <citation type="submission" date="2017-05" db="EMBL/GenBank/DDBJ databases">
        <title>Complete genome sequence of Meiothermus taiwanensis WR-220.</title>
        <authorList>
            <person name="Wu W.-L."/>
            <person name="Lo W.-S."/>
            <person name="Kuo C.-H."/>
            <person name="Wu S.-H."/>
        </authorList>
    </citation>
    <scope>NUCLEOTIDE SEQUENCE [LARGE SCALE GENOMIC DNA]</scope>
    <source>
        <strain evidence="3 4">WR-220</strain>
    </source>
</reference>
<dbReference type="Proteomes" id="UP000263013">
    <property type="component" value="Chromosome"/>
</dbReference>
<dbReference type="SUPFAM" id="SSF46785">
    <property type="entry name" value="Winged helix' DNA-binding domain"/>
    <property type="match status" value="1"/>
</dbReference>
<organism evidence="3 4">
    <name type="scientific">Meiothermus taiwanensis WR-220</name>
    <dbReference type="NCBI Taxonomy" id="1339250"/>
    <lineage>
        <taxon>Bacteria</taxon>
        <taxon>Thermotogati</taxon>
        <taxon>Deinococcota</taxon>
        <taxon>Deinococci</taxon>
        <taxon>Thermales</taxon>
        <taxon>Thermaceae</taxon>
        <taxon>Meiothermus</taxon>
    </lineage>
</organism>
<keyword evidence="4" id="KW-1185">Reference proteome</keyword>
<protein>
    <recommendedName>
        <fullName evidence="2">NrS-1 polymerase-like HBD domain-containing protein</fullName>
    </recommendedName>
</protein>
<dbReference type="InterPro" id="IPR036390">
    <property type="entry name" value="WH_DNA-bd_sf"/>
</dbReference>
<feature type="compositionally biased region" description="Basic and acidic residues" evidence="1">
    <location>
        <begin position="729"/>
        <end position="740"/>
    </location>
</feature>
<dbReference type="RefSeq" id="WP_027887926.1">
    <property type="nucleotide sequence ID" value="NZ_CP021130.1"/>
</dbReference>